<accession>A0A0F9ILE0</accession>
<evidence type="ECO:0000313" key="1">
    <source>
        <dbReference type="EMBL" id="KKL94610.1"/>
    </source>
</evidence>
<protein>
    <submittedName>
        <fullName evidence="1">Uncharacterized protein</fullName>
    </submittedName>
</protein>
<dbReference type="EMBL" id="LAZR01018881">
    <property type="protein sequence ID" value="KKL94610.1"/>
    <property type="molecule type" value="Genomic_DNA"/>
</dbReference>
<gene>
    <name evidence="1" type="ORF">LCGC14_1862970</name>
</gene>
<organism evidence="1">
    <name type="scientific">marine sediment metagenome</name>
    <dbReference type="NCBI Taxonomy" id="412755"/>
    <lineage>
        <taxon>unclassified sequences</taxon>
        <taxon>metagenomes</taxon>
        <taxon>ecological metagenomes</taxon>
    </lineage>
</organism>
<dbReference type="AlphaFoldDB" id="A0A0F9ILE0"/>
<name>A0A0F9ILE0_9ZZZZ</name>
<reference evidence="1" key="1">
    <citation type="journal article" date="2015" name="Nature">
        <title>Complex archaea that bridge the gap between prokaryotes and eukaryotes.</title>
        <authorList>
            <person name="Spang A."/>
            <person name="Saw J.H."/>
            <person name="Jorgensen S.L."/>
            <person name="Zaremba-Niedzwiedzka K."/>
            <person name="Martijn J."/>
            <person name="Lind A.E."/>
            <person name="van Eijk R."/>
            <person name="Schleper C."/>
            <person name="Guy L."/>
            <person name="Ettema T.J."/>
        </authorList>
    </citation>
    <scope>NUCLEOTIDE SEQUENCE</scope>
</reference>
<comment type="caution">
    <text evidence="1">The sequence shown here is derived from an EMBL/GenBank/DDBJ whole genome shotgun (WGS) entry which is preliminary data.</text>
</comment>
<sequence length="61" mass="7322">MKKKVIKGWIHRDLTFRPIFWQTIDDYTSDVLILGSNILRRKKDAYENNAKRITITVEIEE</sequence>
<proteinExistence type="predicted"/>